<dbReference type="EnsemblPlants" id="OB07G21430.1">
    <property type="protein sequence ID" value="OB07G21430.1"/>
    <property type="gene ID" value="OB07G21430"/>
</dbReference>
<feature type="region of interest" description="Disordered" evidence="1">
    <location>
        <begin position="50"/>
        <end position="111"/>
    </location>
</feature>
<dbReference type="OMA" id="VQSQEHE"/>
<dbReference type="AlphaFoldDB" id="J3ML61"/>
<evidence type="ECO:0000313" key="2">
    <source>
        <dbReference type="EnsemblPlants" id="OB07G21430.1"/>
    </source>
</evidence>
<proteinExistence type="predicted"/>
<feature type="compositionally biased region" description="Basic residues" evidence="1">
    <location>
        <begin position="68"/>
        <end position="84"/>
    </location>
</feature>
<feature type="compositionally biased region" description="Low complexity" evidence="1">
    <location>
        <begin position="58"/>
        <end position="67"/>
    </location>
</feature>
<sequence>MALPAALLAEALAEAGDEHDGFLGVRLAHLVPPVVLPGLGEVDAAPLHLAPRPDAARRGATSSTAAPPRRRRGHRVGTRAHMRSHGNSSVQSQEHETTPAGCHGRQKRLAS</sequence>
<keyword evidence="3" id="KW-1185">Reference proteome</keyword>
<name>J3ML61_ORYBR</name>
<evidence type="ECO:0000313" key="3">
    <source>
        <dbReference type="Proteomes" id="UP000006038"/>
    </source>
</evidence>
<evidence type="ECO:0000256" key="1">
    <source>
        <dbReference type="SAM" id="MobiDB-lite"/>
    </source>
</evidence>
<organism evidence="2">
    <name type="scientific">Oryza brachyantha</name>
    <name type="common">malo sina</name>
    <dbReference type="NCBI Taxonomy" id="4533"/>
    <lineage>
        <taxon>Eukaryota</taxon>
        <taxon>Viridiplantae</taxon>
        <taxon>Streptophyta</taxon>
        <taxon>Embryophyta</taxon>
        <taxon>Tracheophyta</taxon>
        <taxon>Spermatophyta</taxon>
        <taxon>Magnoliopsida</taxon>
        <taxon>Liliopsida</taxon>
        <taxon>Poales</taxon>
        <taxon>Poaceae</taxon>
        <taxon>BOP clade</taxon>
        <taxon>Oryzoideae</taxon>
        <taxon>Oryzeae</taxon>
        <taxon>Oryzinae</taxon>
        <taxon>Oryza</taxon>
    </lineage>
</organism>
<reference evidence="2" key="2">
    <citation type="submission" date="2013-04" db="UniProtKB">
        <authorList>
            <consortium name="EnsemblPlants"/>
        </authorList>
    </citation>
    <scope>IDENTIFICATION</scope>
</reference>
<dbReference type="HOGENOM" id="CLU_2164890_0_0_1"/>
<dbReference type="Proteomes" id="UP000006038">
    <property type="component" value="Chromosome 7"/>
</dbReference>
<dbReference type="Gramene" id="OB07G21430.1">
    <property type="protein sequence ID" value="OB07G21430.1"/>
    <property type="gene ID" value="OB07G21430"/>
</dbReference>
<accession>J3ML61</accession>
<protein>
    <submittedName>
        <fullName evidence="2">Uncharacterized protein</fullName>
    </submittedName>
</protein>
<reference evidence="2" key="1">
    <citation type="journal article" date="2013" name="Nat. Commun.">
        <title>Whole-genome sequencing of Oryza brachyantha reveals mechanisms underlying Oryza genome evolution.</title>
        <authorList>
            <person name="Chen J."/>
            <person name="Huang Q."/>
            <person name="Gao D."/>
            <person name="Wang J."/>
            <person name="Lang Y."/>
            <person name="Liu T."/>
            <person name="Li B."/>
            <person name="Bai Z."/>
            <person name="Luis Goicoechea J."/>
            <person name="Liang C."/>
            <person name="Chen C."/>
            <person name="Zhang W."/>
            <person name="Sun S."/>
            <person name="Liao Y."/>
            <person name="Zhang X."/>
            <person name="Yang L."/>
            <person name="Song C."/>
            <person name="Wang M."/>
            <person name="Shi J."/>
            <person name="Liu G."/>
            <person name="Liu J."/>
            <person name="Zhou H."/>
            <person name="Zhou W."/>
            <person name="Yu Q."/>
            <person name="An N."/>
            <person name="Chen Y."/>
            <person name="Cai Q."/>
            <person name="Wang B."/>
            <person name="Liu B."/>
            <person name="Min J."/>
            <person name="Huang Y."/>
            <person name="Wu H."/>
            <person name="Li Z."/>
            <person name="Zhang Y."/>
            <person name="Yin Y."/>
            <person name="Song W."/>
            <person name="Jiang J."/>
            <person name="Jackson S.A."/>
            <person name="Wing R.A."/>
            <person name="Wang J."/>
            <person name="Chen M."/>
        </authorList>
    </citation>
    <scope>NUCLEOTIDE SEQUENCE [LARGE SCALE GENOMIC DNA]</scope>
    <source>
        <strain evidence="2">cv. IRGC 101232</strain>
    </source>
</reference>